<evidence type="ECO:0000313" key="2">
    <source>
        <dbReference type="Proteomes" id="UP001157134"/>
    </source>
</evidence>
<dbReference type="InterPro" id="IPR011659">
    <property type="entry name" value="WD40"/>
</dbReference>
<dbReference type="SUPFAM" id="SSF82171">
    <property type="entry name" value="DPP6 N-terminal domain-like"/>
    <property type="match status" value="1"/>
</dbReference>
<sequence length="283" mass="32462">MNKIWTLITLLSLSILSNKSFSQNDSLVIKGAYLGQKPPGENAEIFAPGIVATEHRDFNGFFSPDMQEFYFTRMDNETEEWTLIVYKNENNQWRESTVGPRVGRPILSPDGNTMLLGKHYMERTEKGWSDIKSLGPMFDRDDWGIMRLSASKNGTYVLDDYKNGDVIRISTFENGKRQPPRKMPPVINVGKYSAHPFISPDETYLIWDAEKEGGYGESDLYISFKQKDGSWGTAINLGDKVNTESWEAGGYITPDGKYLLFNRHHDIYWVDAKFIELLRPKFN</sequence>
<evidence type="ECO:0008006" key="3">
    <source>
        <dbReference type="Google" id="ProtNLM"/>
    </source>
</evidence>
<protein>
    <recommendedName>
        <fullName evidence="3">WD40 repeat protein</fullName>
    </recommendedName>
</protein>
<evidence type="ECO:0000313" key="1">
    <source>
        <dbReference type="EMBL" id="GLX85322.1"/>
    </source>
</evidence>
<keyword evidence="2" id="KW-1185">Reference proteome</keyword>
<gene>
    <name evidence="1" type="ORF">tloyanaT_15740</name>
</gene>
<accession>A0ABQ6HF07</accession>
<dbReference type="EMBL" id="BSSV01000003">
    <property type="protein sequence ID" value="GLX85322.1"/>
    <property type="molecule type" value="Genomic_DNA"/>
</dbReference>
<proteinExistence type="predicted"/>
<dbReference type="RefSeq" id="WP_284297323.1">
    <property type="nucleotide sequence ID" value="NZ_BSSV01000003.1"/>
</dbReference>
<comment type="caution">
    <text evidence="1">The sequence shown here is derived from an EMBL/GenBank/DDBJ whole genome shotgun (WGS) entry which is preliminary data.</text>
</comment>
<dbReference type="Pfam" id="PF07676">
    <property type="entry name" value="PD40"/>
    <property type="match status" value="1"/>
</dbReference>
<organism evidence="1 2">
    <name type="scientific">Thalassotalea loyana</name>
    <dbReference type="NCBI Taxonomy" id="280483"/>
    <lineage>
        <taxon>Bacteria</taxon>
        <taxon>Pseudomonadati</taxon>
        <taxon>Pseudomonadota</taxon>
        <taxon>Gammaproteobacteria</taxon>
        <taxon>Alteromonadales</taxon>
        <taxon>Colwelliaceae</taxon>
        <taxon>Thalassotalea</taxon>
    </lineage>
</organism>
<name>A0ABQ6HF07_9GAMM</name>
<dbReference type="Proteomes" id="UP001157134">
    <property type="component" value="Unassembled WGS sequence"/>
</dbReference>
<reference evidence="1 2" key="1">
    <citation type="submission" date="2023-03" db="EMBL/GenBank/DDBJ databases">
        <title>Thalassotalea loyana LMG 22536T draft genome sequence.</title>
        <authorList>
            <person name="Sawabe T."/>
        </authorList>
    </citation>
    <scope>NUCLEOTIDE SEQUENCE [LARGE SCALE GENOMIC DNA]</scope>
    <source>
        <strain evidence="1 2">LMG 22536</strain>
    </source>
</reference>